<evidence type="ECO:0000256" key="8">
    <source>
        <dbReference type="NCBIfam" id="TIGR00233"/>
    </source>
</evidence>
<evidence type="ECO:0000256" key="4">
    <source>
        <dbReference type="ARBA" id="ARBA00022741"/>
    </source>
</evidence>
<dbReference type="EC" id="6.1.1.2" evidence="2 8"/>
<evidence type="ECO:0000256" key="1">
    <source>
        <dbReference type="ARBA" id="ARBA00005594"/>
    </source>
</evidence>
<keyword evidence="11" id="KW-1185">Reference proteome</keyword>
<dbReference type="SUPFAM" id="SSF52374">
    <property type="entry name" value="Nucleotidylyl transferase"/>
    <property type="match status" value="1"/>
</dbReference>
<evidence type="ECO:0000256" key="3">
    <source>
        <dbReference type="ARBA" id="ARBA00022598"/>
    </source>
</evidence>
<reference evidence="10" key="1">
    <citation type="submission" date="2019-10" db="EMBL/GenBank/DDBJ databases">
        <title>Whole Genome Sequencing and Characterization of Texas Phoenix Palm Decline Phytoplasma Belongs to Lethal Yellowing (16SrIV) Group.</title>
        <authorList>
            <person name="Bao M."/>
        </authorList>
    </citation>
    <scope>NUCLEOTIDE SEQUENCE [LARGE SCALE GENOMIC DNA]</scope>
    <source>
        <strain evidence="10">ACPD</strain>
    </source>
</reference>
<keyword evidence="5 9" id="KW-0067">ATP-binding</keyword>
<dbReference type="Pfam" id="PF00579">
    <property type="entry name" value="tRNA-synt_1b"/>
    <property type="match status" value="1"/>
</dbReference>
<keyword evidence="4 9" id="KW-0547">Nucleotide-binding</keyword>
<dbReference type="CDD" id="cd00806">
    <property type="entry name" value="TrpRS_core"/>
    <property type="match status" value="1"/>
</dbReference>
<dbReference type="PANTHER" id="PTHR43766">
    <property type="entry name" value="TRYPTOPHAN--TRNA LIGASE, MITOCHONDRIAL"/>
    <property type="match status" value="1"/>
</dbReference>
<dbReference type="NCBIfam" id="TIGR00233">
    <property type="entry name" value="trpS"/>
    <property type="match status" value="1"/>
</dbReference>
<dbReference type="PRINTS" id="PR01039">
    <property type="entry name" value="TRNASYNTHTRP"/>
</dbReference>
<sequence>MSMFIKKKKRLVTGIKPTGDLTLGNYLGIIKPLLFFQKKFCHEYEIYFFIADLHALTTVQDANLLKKNIYNIIFICLASGLDLEKINLFVQSDVPQHSYLHYIMESVSYYGEMNRMIQFKKNKNIENKNLRISLFTYPILMASDILIYEPDIVPVGEDQKQHLELTRTLARRFNSLYGKIFKVPNFFKSGEIIKSLKNPINKMSKSSQNNNFDDKGCIFILDELEIIREKILKSVTDSDNKIKYNVSQKPGISNLLNIYSSFKGCSISQSEDFFKNYSYMQFKKIVSDLVVEKIGIIQKKFYFLRNQPFSFENILKKNTIKMQTMADKKIKLLKEKLGIGILK</sequence>
<evidence type="ECO:0000313" key="11">
    <source>
        <dbReference type="Proteomes" id="UP001192346"/>
    </source>
</evidence>
<evidence type="ECO:0000256" key="2">
    <source>
        <dbReference type="ARBA" id="ARBA00013161"/>
    </source>
</evidence>
<dbReference type="Proteomes" id="UP001192346">
    <property type="component" value="Unassembled WGS sequence"/>
</dbReference>
<dbReference type="PROSITE" id="PS00178">
    <property type="entry name" value="AA_TRNA_LIGASE_I"/>
    <property type="match status" value="1"/>
</dbReference>
<keyword evidence="7 9" id="KW-0030">Aminoacyl-tRNA synthetase</keyword>
<evidence type="ECO:0000256" key="7">
    <source>
        <dbReference type="ARBA" id="ARBA00023146"/>
    </source>
</evidence>
<dbReference type="Gene3D" id="3.40.50.620">
    <property type="entry name" value="HUPs"/>
    <property type="match status" value="1"/>
</dbReference>
<evidence type="ECO:0000256" key="9">
    <source>
        <dbReference type="RuleBase" id="RU363036"/>
    </source>
</evidence>
<dbReference type="GO" id="GO:0004830">
    <property type="term" value="F:tryptophan-tRNA ligase activity"/>
    <property type="evidence" value="ECO:0007669"/>
    <property type="project" value="UniProtKB-EC"/>
</dbReference>
<dbReference type="InterPro" id="IPR014729">
    <property type="entry name" value="Rossmann-like_a/b/a_fold"/>
</dbReference>
<comment type="caution">
    <text evidence="10">The sequence shown here is derived from an EMBL/GenBank/DDBJ whole genome shotgun (WGS) entry which is preliminary data.</text>
</comment>
<dbReference type="InterPro" id="IPR050203">
    <property type="entry name" value="Trp-tRNA_synthetase"/>
</dbReference>
<gene>
    <name evidence="10" type="primary">trpS</name>
    <name evidence="10" type="ORF">FEF22_000305</name>
</gene>
<name>A0ABS5BIR9_9MOLU</name>
<keyword evidence="6 9" id="KW-0648">Protein biosynthesis</keyword>
<evidence type="ECO:0000313" key="10">
    <source>
        <dbReference type="EMBL" id="MBP3059231.1"/>
    </source>
</evidence>
<accession>A0ABS5BIR9</accession>
<dbReference type="EMBL" id="VBRA02000004">
    <property type="protein sequence ID" value="MBP3059231.1"/>
    <property type="molecule type" value="Genomic_DNA"/>
</dbReference>
<dbReference type="InterPro" id="IPR001412">
    <property type="entry name" value="aa-tRNA-synth_I_CS"/>
</dbReference>
<dbReference type="PANTHER" id="PTHR43766:SF1">
    <property type="entry name" value="TRYPTOPHAN--TRNA LIGASE, MITOCHONDRIAL"/>
    <property type="match status" value="1"/>
</dbReference>
<keyword evidence="3 9" id="KW-0436">Ligase</keyword>
<dbReference type="InterPro" id="IPR002305">
    <property type="entry name" value="aa-tRNA-synth_Ic"/>
</dbReference>
<dbReference type="InterPro" id="IPR002306">
    <property type="entry name" value="Trp-tRNA-ligase"/>
</dbReference>
<protein>
    <recommendedName>
        <fullName evidence="2 8">Tryptophan--tRNA ligase</fullName>
        <ecNumber evidence="2 8">6.1.1.2</ecNumber>
    </recommendedName>
</protein>
<evidence type="ECO:0000256" key="5">
    <source>
        <dbReference type="ARBA" id="ARBA00022840"/>
    </source>
</evidence>
<comment type="similarity">
    <text evidence="1 9">Belongs to the class-I aminoacyl-tRNA synthetase family.</text>
</comment>
<organism evidence="10 11">
    <name type="scientific">Texas Phoenix palm phytoplasma</name>
    <dbReference type="NCBI Taxonomy" id="176709"/>
    <lineage>
        <taxon>Bacteria</taxon>
        <taxon>Bacillati</taxon>
        <taxon>Mycoplasmatota</taxon>
        <taxon>Mollicutes</taxon>
        <taxon>Acholeplasmatales</taxon>
        <taxon>Acholeplasmataceae</taxon>
        <taxon>Candidatus Phytoplasma</taxon>
        <taxon>16SrIV (Coconut lethal yellows group)</taxon>
    </lineage>
</organism>
<proteinExistence type="inferred from homology"/>
<evidence type="ECO:0000256" key="6">
    <source>
        <dbReference type="ARBA" id="ARBA00022917"/>
    </source>
</evidence>
<dbReference type="Gene3D" id="1.10.240.10">
    <property type="entry name" value="Tyrosyl-Transfer RNA Synthetase"/>
    <property type="match status" value="1"/>
</dbReference>